<sequence>MGFVAHIKGAKSHGIVSQALEILANLDHRGAVGADPLLGDGAGILIQIPDKLYRKWADSEGLHLPPAGDYAVAMCFMPQEAAARDFITGQFEKFIAKEGQHLIGWRDVPTDTTGLGKAVLDSMPVVRQCFIGRGDNCPDQDAFERKLIVIRKQTQNPLKELAKKHDMPGLEKLYMPSFSSRTMVYKGLLLANQVGSFYDDLRDPDCESALGLVHQRFSTNTFPSWRLAQPFRLIAHNGEINTVRGNVNWMNARRRTMESDLLGADLDKLWPIVPHGQSDTACLDNALELLLLGGYSLAHAMMMLIPEAWARDPLIDPKRKAFYEYHAALMEPWDGPAAVAFTDGRQIAATLDRNGLRPARFCVTKDDLVCLASESGVLPFAEEDIVRKWRLQPGRMLLIDLEQGRIIEDEELKAELSSAHPYEEWLESAQYKLKDLDTIETDADAVQEDVVSLLDRQQAFGYTQEDIFRFLEPMAIKGDDPIGSMGTDTPIAVLSKRSRLLYDYFKQNFAQVTNPPIDPIREELVMSLLSMIGPRPNLLGHDAGTHKRLEISQPILTNRGMEKIRSVESRLDGAFRTATVDITWDAQSGAEGLEMAIKEMCWAATEAVLQDKNILILSDRAQGPDRIPMPALLATAAVHHQLTRQGLRMQTGIVVETGEAREVHHFCVLAGYGAEAINPYLAFETLEDIRRTKAPELTSEQVEQNYIKAVGKGIQKVMSKMGISTYQSYCGAQIFDAVGLSNAFVDQFFTRTSTTIEGIGLAEVAKETVRRHAAAYGDNPIYRNMLDVGGIYQYRLRGEEHAWTPSNIAQLQHAVRGDKWDQYEEFAKSINEQSERLLTIRGLMELKPVGDAVPLDEVESAEDIVKRFSTGAMSFGSISHEAHSTLAIAMNRIGGRSNTGEGGEEPFRFQPMENGDSMRSRIKQVASGRFGVTTEYLANSDDIQIKMAQGAKPGEGGQLPGHKVDKRIGAVRHATPGVGLISPPPHHDIYSIEDLAQLIHDLKNVNPAARVSVKLVSEVGVGTVAAGVSKCKADHLTISGYEGGTGASPLTSLTHAGSPWEIGLAETQQTLLLNDLRSRIAVQVDGGLRTGRDVAIGALLGADEFGFATAPLIAAGCIMMRKCHLNTCPVGVATQNPELRKHFVGTPEHVINYFFFVAEELRQLMAELGFRTVQDMIGRVDLIDMRRAIRHWKADGVDLTRLLHNVELPEGKFPFHTQTQDHGLDLALDNELIEACQPAIHDGQPVQIEREIRNRNRTTGAMLSGVIAKAHGHKGLPADSIRITFTGTAGQSFAAWLAHGVSLELVGDGNDYVGKGLSGGRVIVRQPENVGRDPLTNIIVGNTVLYGAIAGEAYFSGVAGERFAVRNSGAIAVVEGTGDHGCEYMTGGVVCVLGSTGRNFAAGMSGGLAYVYDPDGAFRDRCNMAQVDLEPIATPGTEIEGQEHSWGAPQQRPSTVDDFGMGDPLYHDAERLRILLERHKLHSGSARAAALLDDWDNSIGKFVKVMPTEYRRALKQLEAERAEAASVAAE</sequence>
<keyword evidence="7" id="KW-0288">FMN</keyword>
<dbReference type="GO" id="GO:0051538">
    <property type="term" value="F:3 iron, 4 sulfur cluster binding"/>
    <property type="evidence" value="ECO:0007669"/>
    <property type="project" value="UniProtKB-KW"/>
</dbReference>
<keyword evidence="5" id="KW-0028">Amino-acid biosynthesis</keyword>
<dbReference type="InterPro" id="IPR002489">
    <property type="entry name" value="Glu_synth_asu_C"/>
</dbReference>
<dbReference type="InterPro" id="IPR017932">
    <property type="entry name" value="GATase_2_dom"/>
</dbReference>
<evidence type="ECO:0000256" key="16">
    <source>
        <dbReference type="ARBA" id="ARBA00048151"/>
    </source>
</evidence>
<dbReference type="InterPro" id="IPR013785">
    <property type="entry name" value="Aldolase_TIM"/>
</dbReference>
<dbReference type="CDD" id="cd00713">
    <property type="entry name" value="GltS"/>
    <property type="match status" value="1"/>
</dbReference>
<reference evidence="21" key="2">
    <citation type="submission" date="2015-04" db="EMBL/GenBank/DDBJ databases">
        <title>The complete genome sequence of Erythrobacter sp. s21-N3.</title>
        <authorList>
            <person name="Zhuang L."/>
            <person name="Liu Y."/>
            <person name="Shao Z."/>
        </authorList>
    </citation>
    <scope>NUCLEOTIDE SEQUENCE [LARGE SCALE GENOMIC DNA]</scope>
    <source>
        <strain evidence="21">s21-N3</strain>
    </source>
</reference>
<dbReference type="KEGG" id="ery:CP97_01280"/>
<evidence type="ECO:0000256" key="5">
    <source>
        <dbReference type="ARBA" id="ARBA00022605"/>
    </source>
</evidence>
<dbReference type="GO" id="GO:0046872">
    <property type="term" value="F:metal ion binding"/>
    <property type="evidence" value="ECO:0007669"/>
    <property type="project" value="UniProtKB-KW"/>
</dbReference>
<dbReference type="FunFam" id="3.60.20.10:FF:000001">
    <property type="entry name" value="Glutamate synthase, large subunit"/>
    <property type="match status" value="1"/>
</dbReference>
<evidence type="ECO:0000256" key="7">
    <source>
        <dbReference type="ARBA" id="ARBA00022643"/>
    </source>
</evidence>
<evidence type="ECO:0000256" key="1">
    <source>
        <dbReference type="ARBA" id="ARBA00001917"/>
    </source>
</evidence>
<feature type="domain" description="Glutamine amidotransferase type-2" evidence="19">
    <location>
        <begin position="1"/>
        <end position="402"/>
    </location>
</feature>
<keyword evidence="8" id="KW-0479">Metal-binding</keyword>
<proteinExistence type="inferred from homology"/>
<evidence type="ECO:0000256" key="17">
    <source>
        <dbReference type="ARBA" id="ARBA00072108"/>
    </source>
</evidence>
<evidence type="ECO:0000256" key="13">
    <source>
        <dbReference type="ARBA" id="ARBA00023164"/>
    </source>
</evidence>
<dbReference type="EMBL" id="CP011310">
    <property type="protein sequence ID" value="AKQ43039.2"/>
    <property type="molecule type" value="Genomic_DNA"/>
</dbReference>
<reference evidence="20 21" key="1">
    <citation type="journal article" date="2015" name="Int. J. Syst. Evol. Microbiol.">
        <title>Erythrobacter atlanticus sp. nov., a bacterium from ocean sediment able to degrade polycyclic aromatic hydrocarbons.</title>
        <authorList>
            <person name="Zhuang L."/>
            <person name="Liu Y."/>
            <person name="Wang L."/>
            <person name="Wang W."/>
            <person name="Shao Z."/>
        </authorList>
    </citation>
    <scope>NUCLEOTIDE SEQUENCE [LARGE SCALE GENOMIC DNA]</scope>
    <source>
        <strain evidence="21">s21-N3</strain>
    </source>
</reference>
<dbReference type="SUPFAM" id="SSF69336">
    <property type="entry name" value="Alpha subunit of glutamate synthase, C-terminal domain"/>
    <property type="match status" value="1"/>
</dbReference>
<dbReference type="FunFam" id="3.20.20.70:FF:000031">
    <property type="entry name" value="Glutamate synthase 1 [NADH]"/>
    <property type="match status" value="1"/>
</dbReference>
<keyword evidence="11" id="KW-0408">Iron</keyword>
<dbReference type="Pfam" id="PF01493">
    <property type="entry name" value="GXGXG"/>
    <property type="match status" value="1"/>
</dbReference>
<evidence type="ECO:0000256" key="14">
    <source>
        <dbReference type="ARBA" id="ARBA00023291"/>
    </source>
</evidence>
<dbReference type="Gene3D" id="3.60.20.10">
    <property type="entry name" value="Glutamine Phosphoribosylpyrophosphate, subunit 1, domain 1"/>
    <property type="match status" value="1"/>
</dbReference>
<keyword evidence="14" id="KW-0003">3Fe-4S</keyword>
<dbReference type="InterPro" id="IPR029055">
    <property type="entry name" value="Ntn_hydrolases_N"/>
</dbReference>
<gene>
    <name evidence="20" type="ORF">CP97_01280</name>
</gene>
<evidence type="ECO:0000256" key="4">
    <source>
        <dbReference type="ARBA" id="ARBA00012079"/>
    </source>
</evidence>
<dbReference type="Gene3D" id="3.20.20.70">
    <property type="entry name" value="Aldolase class I"/>
    <property type="match status" value="2"/>
</dbReference>
<keyword evidence="10" id="KW-0560">Oxidoreductase</keyword>
<evidence type="ECO:0000256" key="6">
    <source>
        <dbReference type="ARBA" id="ARBA00022630"/>
    </source>
</evidence>
<dbReference type="InterPro" id="IPR050711">
    <property type="entry name" value="ET-N_metabolism_enzyme"/>
</dbReference>
<keyword evidence="12" id="KW-0411">Iron-sulfur</keyword>
<keyword evidence="13" id="KW-0314">Glutamate biosynthesis</keyword>
<dbReference type="GO" id="GO:0019676">
    <property type="term" value="P:ammonia assimilation cycle"/>
    <property type="evidence" value="ECO:0007669"/>
    <property type="project" value="TreeGrafter"/>
</dbReference>
<dbReference type="NCBIfam" id="NF008730">
    <property type="entry name" value="PRK11750.1"/>
    <property type="match status" value="1"/>
</dbReference>
<name>A0A0H4VJ91_9SPHN</name>
<dbReference type="STRING" id="1648404.CP97_01280"/>
<dbReference type="Pfam" id="PF01645">
    <property type="entry name" value="Glu_synthase"/>
    <property type="match status" value="1"/>
</dbReference>
<evidence type="ECO:0000313" key="20">
    <source>
        <dbReference type="EMBL" id="AKQ43039.2"/>
    </source>
</evidence>
<dbReference type="PANTHER" id="PTHR11938">
    <property type="entry name" value="FAD NADPH DEHYDROGENASE/OXIDOREDUCTASE"/>
    <property type="match status" value="1"/>
</dbReference>
<dbReference type="Gene3D" id="2.160.20.60">
    <property type="entry name" value="Glutamate synthase, alpha subunit, C-terminal domain"/>
    <property type="match status" value="1"/>
</dbReference>
<dbReference type="InterPro" id="IPR006982">
    <property type="entry name" value="Glu_synth_centr_N"/>
</dbReference>
<evidence type="ECO:0000313" key="21">
    <source>
        <dbReference type="Proteomes" id="UP000059113"/>
    </source>
</evidence>
<dbReference type="FunFam" id="3.20.20.70:FF:000053">
    <property type="entry name" value="Glutamate synthase large subunit"/>
    <property type="match status" value="1"/>
</dbReference>
<dbReference type="SUPFAM" id="SSF51395">
    <property type="entry name" value="FMN-linked oxidoreductases"/>
    <property type="match status" value="1"/>
</dbReference>
<keyword evidence="21" id="KW-1185">Reference proteome</keyword>
<dbReference type="InterPro" id="IPR002932">
    <property type="entry name" value="Glu_synthdom"/>
</dbReference>
<evidence type="ECO:0000256" key="15">
    <source>
        <dbReference type="ARBA" id="ARBA00037898"/>
    </source>
</evidence>
<accession>A0A0H4VJ91</accession>
<dbReference type="InterPro" id="IPR036485">
    <property type="entry name" value="Glu_synth_asu_C_sf"/>
</dbReference>
<evidence type="ECO:0000256" key="9">
    <source>
        <dbReference type="ARBA" id="ARBA00022962"/>
    </source>
</evidence>
<keyword evidence="6" id="KW-0285">Flavoprotein</keyword>
<dbReference type="PROSITE" id="PS51278">
    <property type="entry name" value="GATASE_TYPE_2"/>
    <property type="match status" value="1"/>
</dbReference>
<dbReference type="EC" id="1.4.1.13" evidence="4"/>
<evidence type="ECO:0000256" key="8">
    <source>
        <dbReference type="ARBA" id="ARBA00022723"/>
    </source>
</evidence>
<comment type="catalytic activity">
    <reaction evidence="16">
        <text>2 L-glutamate + NADP(+) = L-glutamine + 2-oxoglutarate + NADPH + H(+)</text>
        <dbReference type="Rhea" id="RHEA:15501"/>
        <dbReference type="ChEBI" id="CHEBI:15378"/>
        <dbReference type="ChEBI" id="CHEBI:16810"/>
        <dbReference type="ChEBI" id="CHEBI:29985"/>
        <dbReference type="ChEBI" id="CHEBI:57783"/>
        <dbReference type="ChEBI" id="CHEBI:58349"/>
        <dbReference type="ChEBI" id="CHEBI:58359"/>
        <dbReference type="EC" id="1.4.1.13"/>
    </reaction>
</comment>
<dbReference type="CDD" id="cd00982">
    <property type="entry name" value="gltB_C"/>
    <property type="match status" value="1"/>
</dbReference>
<dbReference type="GO" id="GO:0006537">
    <property type="term" value="P:glutamate biosynthetic process"/>
    <property type="evidence" value="ECO:0007669"/>
    <property type="project" value="UniProtKB-KW"/>
</dbReference>
<evidence type="ECO:0000256" key="10">
    <source>
        <dbReference type="ARBA" id="ARBA00023002"/>
    </source>
</evidence>
<protein>
    <recommendedName>
        <fullName evidence="17">Glutamate synthase [NADPH] large chain</fullName>
        <ecNumber evidence="4">1.4.1.13</ecNumber>
    </recommendedName>
    <alternativeName>
        <fullName evidence="18">Glutamate synthase subunit alpha</fullName>
    </alternativeName>
</protein>
<dbReference type="SUPFAM" id="SSF56235">
    <property type="entry name" value="N-terminal nucleophile aminohydrolases (Ntn hydrolases)"/>
    <property type="match status" value="1"/>
</dbReference>
<dbReference type="Proteomes" id="UP000059113">
    <property type="component" value="Chromosome"/>
</dbReference>
<dbReference type="Pfam" id="PF00310">
    <property type="entry name" value="GATase_2"/>
    <property type="match status" value="1"/>
</dbReference>
<comment type="pathway">
    <text evidence="15">Amino-acid biosynthesis; L-glutamate biosynthesis via GLT pathway; L-glutamate from 2-oxoglutarate and L-glutamine (NADP(+) route): step 1/1.</text>
</comment>
<evidence type="ECO:0000256" key="3">
    <source>
        <dbReference type="ARBA" id="ARBA00009716"/>
    </source>
</evidence>
<dbReference type="CDD" id="cd02808">
    <property type="entry name" value="GltS_FMN"/>
    <property type="match status" value="1"/>
</dbReference>
<evidence type="ECO:0000256" key="18">
    <source>
        <dbReference type="ARBA" id="ARBA00079921"/>
    </source>
</evidence>
<dbReference type="Pfam" id="PF04898">
    <property type="entry name" value="Glu_syn_central"/>
    <property type="match status" value="1"/>
</dbReference>
<evidence type="ECO:0000256" key="12">
    <source>
        <dbReference type="ARBA" id="ARBA00023014"/>
    </source>
</evidence>
<organism evidence="20 21">
    <name type="scientific">Aurantiacibacter atlanticus</name>
    <dbReference type="NCBI Taxonomy" id="1648404"/>
    <lineage>
        <taxon>Bacteria</taxon>
        <taxon>Pseudomonadati</taxon>
        <taxon>Pseudomonadota</taxon>
        <taxon>Alphaproteobacteria</taxon>
        <taxon>Sphingomonadales</taxon>
        <taxon>Erythrobacteraceae</taxon>
        <taxon>Aurantiacibacter</taxon>
    </lineage>
</organism>
<dbReference type="PANTHER" id="PTHR11938:SF133">
    <property type="entry name" value="GLUTAMATE SYNTHASE (NADH)"/>
    <property type="match status" value="1"/>
</dbReference>
<comment type="similarity">
    <text evidence="3">Belongs to the glutamate synthase family.</text>
</comment>
<evidence type="ECO:0000256" key="11">
    <source>
        <dbReference type="ARBA" id="ARBA00023004"/>
    </source>
</evidence>
<evidence type="ECO:0000259" key="19">
    <source>
        <dbReference type="PROSITE" id="PS51278"/>
    </source>
</evidence>
<evidence type="ECO:0000256" key="2">
    <source>
        <dbReference type="ARBA" id="ARBA00001927"/>
    </source>
</evidence>
<dbReference type="GO" id="GO:0004355">
    <property type="term" value="F:glutamate synthase (NADPH) activity"/>
    <property type="evidence" value="ECO:0007669"/>
    <property type="project" value="UniProtKB-EC"/>
</dbReference>
<keyword evidence="9" id="KW-0315">Glutamine amidotransferase</keyword>
<comment type="cofactor">
    <cofactor evidence="1">
        <name>FMN</name>
        <dbReference type="ChEBI" id="CHEBI:58210"/>
    </cofactor>
</comment>
<comment type="cofactor">
    <cofactor evidence="2">
        <name>[3Fe-4S] cluster</name>
        <dbReference type="ChEBI" id="CHEBI:21137"/>
    </cofactor>
</comment>